<evidence type="ECO:0000313" key="2">
    <source>
        <dbReference type="EMBL" id="KAK6734600.1"/>
    </source>
</evidence>
<reference evidence="2 3" key="1">
    <citation type="submission" date="2023-08" db="EMBL/GenBank/DDBJ databases">
        <title>A Necator americanus chromosomal reference genome.</title>
        <authorList>
            <person name="Ilik V."/>
            <person name="Petrzelkova K.J."/>
            <person name="Pardy F."/>
            <person name="Fuh T."/>
            <person name="Niatou-Singa F.S."/>
            <person name="Gouil Q."/>
            <person name="Baker L."/>
            <person name="Ritchie M.E."/>
            <person name="Jex A.R."/>
            <person name="Gazzola D."/>
            <person name="Li H."/>
            <person name="Toshio Fujiwara R."/>
            <person name="Zhan B."/>
            <person name="Aroian R.V."/>
            <person name="Pafco B."/>
            <person name="Schwarz E.M."/>
        </authorList>
    </citation>
    <scope>NUCLEOTIDE SEQUENCE [LARGE SCALE GENOMIC DNA]</scope>
    <source>
        <strain evidence="2 3">Aroian</strain>
        <tissue evidence="2">Whole animal</tissue>
    </source>
</reference>
<comment type="caution">
    <text evidence="2">The sequence shown here is derived from an EMBL/GenBank/DDBJ whole genome shotgun (WGS) entry which is preliminary data.</text>
</comment>
<evidence type="ECO:0000313" key="3">
    <source>
        <dbReference type="Proteomes" id="UP001303046"/>
    </source>
</evidence>
<gene>
    <name evidence="2" type="primary">Necator_chrII.g5827</name>
    <name evidence="2" type="ORF">RB195_018034</name>
</gene>
<dbReference type="EMBL" id="JAVFWL010000002">
    <property type="protein sequence ID" value="KAK6734600.1"/>
    <property type="molecule type" value="Genomic_DNA"/>
</dbReference>
<keyword evidence="3" id="KW-1185">Reference proteome</keyword>
<sequence>MVRFQKRYRRAQHQPKLDLPGLKNEHCRKKFRQRVSISIGLGIKRKVEDLDSFTKCILEAAKKTLPEKHLKRGLHHQLECDRENGWTSRTKEFEKTWEDKNPRILTPLNRQAPSVPELEHAQRQI</sequence>
<name>A0ABR1C9X0_NECAM</name>
<protein>
    <submittedName>
        <fullName evidence="2">Uncharacterized protein</fullName>
    </submittedName>
</protein>
<proteinExistence type="predicted"/>
<dbReference type="Proteomes" id="UP001303046">
    <property type="component" value="Unassembled WGS sequence"/>
</dbReference>
<organism evidence="2 3">
    <name type="scientific">Necator americanus</name>
    <name type="common">Human hookworm</name>
    <dbReference type="NCBI Taxonomy" id="51031"/>
    <lineage>
        <taxon>Eukaryota</taxon>
        <taxon>Metazoa</taxon>
        <taxon>Ecdysozoa</taxon>
        <taxon>Nematoda</taxon>
        <taxon>Chromadorea</taxon>
        <taxon>Rhabditida</taxon>
        <taxon>Rhabditina</taxon>
        <taxon>Rhabditomorpha</taxon>
        <taxon>Strongyloidea</taxon>
        <taxon>Ancylostomatidae</taxon>
        <taxon>Bunostominae</taxon>
        <taxon>Necator</taxon>
    </lineage>
</organism>
<feature type="region of interest" description="Disordered" evidence="1">
    <location>
        <begin position="104"/>
        <end position="125"/>
    </location>
</feature>
<accession>A0ABR1C9X0</accession>
<evidence type="ECO:0000256" key="1">
    <source>
        <dbReference type="SAM" id="MobiDB-lite"/>
    </source>
</evidence>